<proteinExistence type="predicted"/>
<reference evidence="4 5" key="1">
    <citation type="submission" date="2018-08" db="EMBL/GenBank/DDBJ databases">
        <title>Recombination of ecologically and evolutionarily significant loci maintains genetic cohesion in the Pseudomonas syringae species complex.</title>
        <authorList>
            <person name="Dillon M."/>
            <person name="Thakur S."/>
            <person name="Almeida R.N.D."/>
            <person name="Weir B.S."/>
            <person name="Guttman D.S."/>
        </authorList>
    </citation>
    <scope>NUCLEOTIDE SEQUENCE [LARGE SCALE GENOMIC DNA]</scope>
    <source>
        <strain evidence="2 4">ICMP 4332</strain>
        <strain evidence="3 5">ICMP 867</strain>
    </source>
</reference>
<evidence type="ECO:0000313" key="5">
    <source>
        <dbReference type="Proteomes" id="UP000280599"/>
    </source>
</evidence>
<name>A0A3M3FZK3_PSESG</name>
<dbReference type="Proteomes" id="UP000279057">
    <property type="component" value="Unassembled WGS sequence"/>
</dbReference>
<feature type="compositionally biased region" description="Basic and acidic residues" evidence="1">
    <location>
        <begin position="70"/>
        <end position="81"/>
    </location>
</feature>
<comment type="caution">
    <text evidence="2">The sequence shown here is derived from an EMBL/GenBank/DDBJ whole genome shotgun (WGS) entry which is preliminary data.</text>
</comment>
<evidence type="ECO:0000313" key="4">
    <source>
        <dbReference type="Proteomes" id="UP000279057"/>
    </source>
</evidence>
<gene>
    <name evidence="3" type="ORF">ALQ41_00857</name>
    <name evidence="2" type="ORF">ALQ74_02901</name>
</gene>
<sequence length="90" mass="10016">MARNPARFAGAGQATGVQCRRTSGSALINRNRMLRAWPYFECPRAERMTMTDQKDEKKPEPANDVPAHSTPEEKERLKDFNKGGIPPGAC</sequence>
<protein>
    <submittedName>
        <fullName evidence="2">Uncharacterized protein</fullName>
    </submittedName>
</protein>
<dbReference type="AlphaFoldDB" id="A0A3M3FZK3"/>
<organism evidence="2 4">
    <name type="scientific">Pseudomonas savastanoi pv. glycinea</name>
    <name type="common">Pseudomonas syringae pv. glycinea</name>
    <dbReference type="NCBI Taxonomy" id="318"/>
    <lineage>
        <taxon>Bacteria</taxon>
        <taxon>Pseudomonadati</taxon>
        <taxon>Pseudomonadota</taxon>
        <taxon>Gammaproteobacteria</taxon>
        <taxon>Pseudomonadales</taxon>
        <taxon>Pseudomonadaceae</taxon>
        <taxon>Pseudomonas</taxon>
    </lineage>
</organism>
<dbReference type="EMBL" id="RBOM01000080">
    <property type="protein sequence ID" value="RMM66609.1"/>
    <property type="molecule type" value="Genomic_DNA"/>
</dbReference>
<feature type="region of interest" description="Disordered" evidence="1">
    <location>
        <begin position="48"/>
        <end position="90"/>
    </location>
</feature>
<evidence type="ECO:0000313" key="3">
    <source>
        <dbReference type="EMBL" id="RMO44970.1"/>
    </source>
</evidence>
<dbReference type="Proteomes" id="UP000280599">
    <property type="component" value="Unassembled WGS sequence"/>
</dbReference>
<evidence type="ECO:0000256" key="1">
    <source>
        <dbReference type="SAM" id="MobiDB-lite"/>
    </source>
</evidence>
<accession>A0A3M3FZK3</accession>
<feature type="compositionally biased region" description="Basic and acidic residues" evidence="1">
    <location>
        <begin position="48"/>
        <end position="61"/>
    </location>
</feature>
<evidence type="ECO:0000313" key="2">
    <source>
        <dbReference type="EMBL" id="RMM66609.1"/>
    </source>
</evidence>
<dbReference type="EMBL" id="RBPT01000256">
    <property type="protein sequence ID" value="RMO44970.1"/>
    <property type="molecule type" value="Genomic_DNA"/>
</dbReference>